<evidence type="ECO:0000256" key="7">
    <source>
        <dbReference type="RuleBase" id="RU361277"/>
    </source>
</evidence>
<dbReference type="PANTHER" id="PTHR43880:SF12">
    <property type="entry name" value="ALCOHOL DEHYDROGENASE CLASS-3"/>
    <property type="match status" value="1"/>
</dbReference>
<sequence>MATPKDIHTEALVVSKPGGDFVMQPIILDEVRSDEVLVEMKYSGICHTDILFQTAKIPNMEYPAIFGHEGAGVIRALGSHVKDKSLRVGDSVLLSFNSCGKCKHCLAGSPSCCHAHFPINAGLVRVSDGSTPARFAEGGTPIRSQCFGQSSFSRLSIVTENSVVKCPYPDSLSYYAPLGCGFQTGAGTVLNVLKPDKTNSVVIFGMGSVGIAALMAAAYLQVKQLVAVDIVDEKLALAKEFGATVINPTKIGDEGIGAVVKRLTEGGADYAIDCTGSLPVIESLFTCLGLKGTAVSVGVPPPNSEIRINPQTFLMQNTSYIGVLEGESNPQKFVPQLMELHQQGHFPIEKLCKVYSVKDFDTAIRDLREGKTAPRLGLGPDRPGRPPESITLTLLENQGVVTKFQYSFLAPRLQLPLRIHTWLSTNSYTFIDHETAQMPEASGIKRPRNQSDETGKRRAPYALRACDTCRRRKVKCDGSQPCAACTGRHDACCYSGDLGFFMPTPAAHVQSRQADAAASTNPEHASIIEIMSSFQSQLDDLASRLQSASQGRTSQPAAADARRRENGHAGVSTASASHAVPNSTAHAPPVATQGFCGPTSPDYSLNVAQMKLRQTSLLTTESNGQQLQLASIDNDVASHREHGADNAGMGGRELGDQFRLLQFRSLFDSQEAMRLLSVYQEVIGEFHPVIDINGLMAQAQRWYAEDNSPWSLSPEGGGTSVDQDLVILNLALAIALRAESTSSVSEVERYITENCQGAANARITAPVSSVKQVTIALLSGWHYLFHDAPRSAWRMCGIAGHMLMELGYHNGHVLKQALDNETQTAEVYSIICSVIILDRQWSASTGLPTHFKTSSFDPLPKDLVKNPYLKAMLAFIIISDKFGEPIFKAAKGESYLDEDAFEVMNIQIDQWRKKAVGDVSLAQLGSSLANPSMRPPSWVILLSLRAESARSLLLKPCFFLNTDIEDGKKYLPPAIELVYNMVNTLYLLDSSTNIYRTQHPFYQHLLASACALAFLVVAFIEQNKSLLLATLPANLTDWLSRSLQMAVALATNYAHISRASGRLLQRLSEMRGILVNLGLLKGQDGQDKVFPNGNEDGPSAANTAKMSQRKRISTSALPDQFSPSFANFPVAAAYGAGLGSVPGTDMPSGWAESIWAHWPFCDDDNLFLENQT</sequence>
<dbReference type="Gene3D" id="3.90.180.10">
    <property type="entry name" value="Medium-chain alcohol dehydrogenases, catalytic domain"/>
    <property type="match status" value="1"/>
</dbReference>
<dbReference type="InterPro" id="IPR007219">
    <property type="entry name" value="XnlR_reg_dom"/>
</dbReference>
<feature type="region of interest" description="Disordered" evidence="8">
    <location>
        <begin position="541"/>
        <end position="593"/>
    </location>
</feature>
<dbReference type="CDD" id="cd08278">
    <property type="entry name" value="benzyl_alcohol_DH"/>
    <property type="match status" value="1"/>
</dbReference>
<dbReference type="GO" id="GO:0046294">
    <property type="term" value="P:formaldehyde catabolic process"/>
    <property type="evidence" value="ECO:0007669"/>
    <property type="project" value="TreeGrafter"/>
</dbReference>
<dbReference type="InterPro" id="IPR036864">
    <property type="entry name" value="Zn2-C6_fun-type_DNA-bd_sf"/>
</dbReference>
<dbReference type="CDD" id="cd12148">
    <property type="entry name" value="fungal_TF_MHR"/>
    <property type="match status" value="1"/>
</dbReference>
<evidence type="ECO:0000256" key="9">
    <source>
        <dbReference type="SAM" id="Phobius"/>
    </source>
</evidence>
<evidence type="ECO:0000256" key="5">
    <source>
        <dbReference type="ARBA" id="ARBA00023027"/>
    </source>
</evidence>
<dbReference type="Pfam" id="PF08240">
    <property type="entry name" value="ADH_N"/>
    <property type="match status" value="1"/>
</dbReference>
<evidence type="ECO:0000259" key="10">
    <source>
        <dbReference type="PROSITE" id="PS50048"/>
    </source>
</evidence>
<dbReference type="Proteomes" id="UP000764110">
    <property type="component" value="Unassembled WGS sequence"/>
</dbReference>
<keyword evidence="9" id="KW-0812">Transmembrane</keyword>
<evidence type="ECO:0000256" key="3">
    <source>
        <dbReference type="ARBA" id="ARBA00022833"/>
    </source>
</evidence>
<dbReference type="GO" id="GO:0008270">
    <property type="term" value="F:zinc ion binding"/>
    <property type="evidence" value="ECO:0007669"/>
    <property type="project" value="InterPro"/>
</dbReference>
<dbReference type="GO" id="GO:0000981">
    <property type="term" value="F:DNA-binding transcription factor activity, RNA polymerase II-specific"/>
    <property type="evidence" value="ECO:0007669"/>
    <property type="project" value="InterPro"/>
</dbReference>
<dbReference type="GO" id="GO:0051903">
    <property type="term" value="F:S-(hydroxymethyl)glutathione dehydrogenase [NAD(P)+] activity"/>
    <property type="evidence" value="ECO:0007669"/>
    <property type="project" value="TreeGrafter"/>
</dbReference>
<dbReference type="SUPFAM" id="SSF57701">
    <property type="entry name" value="Zn2/Cys6 DNA-binding domain"/>
    <property type="match status" value="1"/>
</dbReference>
<dbReference type="FunFam" id="3.40.50.720:FF:000003">
    <property type="entry name" value="S-(hydroxymethyl)glutathione dehydrogenase"/>
    <property type="match status" value="1"/>
</dbReference>
<dbReference type="GO" id="GO:0005829">
    <property type="term" value="C:cytosol"/>
    <property type="evidence" value="ECO:0007669"/>
    <property type="project" value="TreeGrafter"/>
</dbReference>
<dbReference type="EMBL" id="JACEFI010000020">
    <property type="protein sequence ID" value="KAH0593506.1"/>
    <property type="molecule type" value="Genomic_DNA"/>
</dbReference>
<protein>
    <recommendedName>
        <fullName evidence="10">Zn(2)-C6 fungal-type domain-containing protein</fullName>
    </recommendedName>
</protein>
<dbReference type="PROSITE" id="PS50048">
    <property type="entry name" value="ZN2_CY6_FUNGAL_2"/>
    <property type="match status" value="1"/>
</dbReference>
<keyword evidence="3 7" id="KW-0862">Zinc</keyword>
<evidence type="ECO:0000256" key="8">
    <source>
        <dbReference type="SAM" id="MobiDB-lite"/>
    </source>
</evidence>
<accession>A0A9P8S3H8</accession>
<dbReference type="Pfam" id="PF00107">
    <property type="entry name" value="ADH_zinc_N"/>
    <property type="match status" value="1"/>
</dbReference>
<dbReference type="InterPro" id="IPR013154">
    <property type="entry name" value="ADH-like_N"/>
</dbReference>
<keyword evidence="12" id="KW-1185">Reference proteome</keyword>
<dbReference type="Pfam" id="PF00172">
    <property type="entry name" value="Zn_clus"/>
    <property type="match status" value="1"/>
</dbReference>
<dbReference type="InterPro" id="IPR020843">
    <property type="entry name" value="ER"/>
</dbReference>
<proteinExistence type="inferred from homology"/>
<dbReference type="InterPro" id="IPR001138">
    <property type="entry name" value="Zn2Cys6_DnaBD"/>
</dbReference>
<dbReference type="Gene3D" id="4.10.240.10">
    <property type="entry name" value="Zn(2)-C6 fungal-type DNA-binding domain"/>
    <property type="match status" value="1"/>
</dbReference>
<evidence type="ECO:0000313" key="12">
    <source>
        <dbReference type="Proteomes" id="UP000764110"/>
    </source>
</evidence>
<dbReference type="InterPro" id="IPR011032">
    <property type="entry name" value="GroES-like_sf"/>
</dbReference>
<dbReference type="SUPFAM" id="SSF50129">
    <property type="entry name" value="GroES-like"/>
    <property type="match status" value="1"/>
</dbReference>
<evidence type="ECO:0000256" key="6">
    <source>
        <dbReference type="ARBA" id="ARBA00023242"/>
    </source>
</evidence>
<feature type="domain" description="Zn(2)-C6 fungal-type" evidence="10">
    <location>
        <begin position="465"/>
        <end position="494"/>
    </location>
</feature>
<evidence type="ECO:0000256" key="4">
    <source>
        <dbReference type="ARBA" id="ARBA00023002"/>
    </source>
</evidence>
<gene>
    <name evidence="11" type="ORF">MHUMG1_08644</name>
</gene>
<feature type="compositionally biased region" description="Polar residues" evidence="8">
    <location>
        <begin position="541"/>
        <end position="556"/>
    </location>
</feature>
<keyword evidence="9" id="KW-0472">Membrane</keyword>
<dbReference type="SMART" id="SM00829">
    <property type="entry name" value="PKS_ER"/>
    <property type="match status" value="1"/>
</dbReference>
<comment type="similarity">
    <text evidence="7">Belongs to the zinc-containing alcohol dehydrogenase family.</text>
</comment>
<evidence type="ECO:0000313" key="11">
    <source>
        <dbReference type="EMBL" id="KAH0593506.1"/>
    </source>
</evidence>
<feature type="compositionally biased region" description="Polar residues" evidence="8">
    <location>
        <begin position="572"/>
        <end position="585"/>
    </location>
</feature>
<keyword evidence="5" id="KW-0520">NAD</keyword>
<dbReference type="SMART" id="SM00906">
    <property type="entry name" value="Fungal_trans"/>
    <property type="match status" value="1"/>
</dbReference>
<dbReference type="PANTHER" id="PTHR43880">
    <property type="entry name" value="ALCOHOL DEHYDROGENASE"/>
    <property type="match status" value="1"/>
</dbReference>
<dbReference type="PROSITE" id="PS00059">
    <property type="entry name" value="ADH_ZINC"/>
    <property type="match status" value="1"/>
</dbReference>
<evidence type="ECO:0000256" key="1">
    <source>
        <dbReference type="ARBA" id="ARBA00001947"/>
    </source>
</evidence>
<keyword evidence="6" id="KW-0539">Nucleus</keyword>
<comment type="cofactor">
    <cofactor evidence="1 7">
        <name>Zn(2+)</name>
        <dbReference type="ChEBI" id="CHEBI:29105"/>
    </cofactor>
</comment>
<keyword evidence="4" id="KW-0560">Oxidoreductase</keyword>
<dbReference type="PROSITE" id="PS00463">
    <property type="entry name" value="ZN2_CY6_FUNGAL_1"/>
    <property type="match status" value="1"/>
</dbReference>
<dbReference type="InterPro" id="IPR036291">
    <property type="entry name" value="NAD(P)-bd_dom_sf"/>
</dbReference>
<dbReference type="Gene3D" id="3.40.50.720">
    <property type="entry name" value="NAD(P)-binding Rossmann-like Domain"/>
    <property type="match status" value="1"/>
</dbReference>
<keyword evidence="9" id="KW-1133">Transmembrane helix</keyword>
<dbReference type="CDD" id="cd00067">
    <property type="entry name" value="GAL4"/>
    <property type="match status" value="1"/>
</dbReference>
<dbReference type="SUPFAM" id="SSF51735">
    <property type="entry name" value="NAD(P)-binding Rossmann-fold domains"/>
    <property type="match status" value="1"/>
</dbReference>
<keyword evidence="2 7" id="KW-0479">Metal-binding</keyword>
<evidence type="ECO:0000256" key="2">
    <source>
        <dbReference type="ARBA" id="ARBA00022723"/>
    </source>
</evidence>
<name>A0A9P8S3H8_9HYPO</name>
<dbReference type="AlphaFoldDB" id="A0A9P8S3H8"/>
<comment type="caution">
    <text evidence="11">The sequence shown here is derived from an EMBL/GenBank/DDBJ whole genome shotgun (WGS) entry which is preliminary data.</text>
</comment>
<dbReference type="InterPro" id="IPR002328">
    <property type="entry name" value="ADH_Zn_CS"/>
</dbReference>
<dbReference type="GO" id="GO:0006351">
    <property type="term" value="P:DNA-templated transcription"/>
    <property type="evidence" value="ECO:0007669"/>
    <property type="project" value="InterPro"/>
</dbReference>
<dbReference type="SMART" id="SM00066">
    <property type="entry name" value="GAL4"/>
    <property type="match status" value="1"/>
</dbReference>
<reference evidence="11 12" key="1">
    <citation type="submission" date="2020-07" db="EMBL/GenBank/DDBJ databases">
        <title>Metarhizium humberi genome.</title>
        <authorList>
            <person name="Lysoe E."/>
        </authorList>
    </citation>
    <scope>NUCLEOTIDE SEQUENCE [LARGE SCALE GENOMIC DNA]</scope>
    <source>
        <strain evidence="11 12">ESALQ1638</strain>
    </source>
</reference>
<dbReference type="InterPro" id="IPR013149">
    <property type="entry name" value="ADH-like_C"/>
</dbReference>
<dbReference type="GO" id="GO:0003677">
    <property type="term" value="F:DNA binding"/>
    <property type="evidence" value="ECO:0007669"/>
    <property type="project" value="InterPro"/>
</dbReference>
<feature type="transmembrane region" description="Helical" evidence="9">
    <location>
        <begin position="201"/>
        <end position="220"/>
    </location>
</feature>
<organism evidence="11 12">
    <name type="scientific">Metarhizium humberi</name>
    <dbReference type="NCBI Taxonomy" id="2596975"/>
    <lineage>
        <taxon>Eukaryota</taxon>
        <taxon>Fungi</taxon>
        <taxon>Dikarya</taxon>
        <taxon>Ascomycota</taxon>
        <taxon>Pezizomycotina</taxon>
        <taxon>Sordariomycetes</taxon>
        <taxon>Hypocreomycetidae</taxon>
        <taxon>Hypocreales</taxon>
        <taxon>Clavicipitaceae</taxon>
        <taxon>Metarhizium</taxon>
    </lineage>
</organism>